<dbReference type="Pfam" id="PF16925">
    <property type="entry name" value="TetR_C_13"/>
    <property type="match status" value="1"/>
</dbReference>
<evidence type="ECO:0000313" key="7">
    <source>
        <dbReference type="Proteomes" id="UP001595823"/>
    </source>
</evidence>
<dbReference type="PROSITE" id="PS50977">
    <property type="entry name" value="HTH_TETR_2"/>
    <property type="match status" value="1"/>
</dbReference>
<dbReference type="SUPFAM" id="SSF48498">
    <property type="entry name" value="Tetracyclin repressor-like, C-terminal domain"/>
    <property type="match status" value="1"/>
</dbReference>
<keyword evidence="2 4" id="KW-0238">DNA-binding</keyword>
<keyword evidence="3" id="KW-0804">Transcription</keyword>
<proteinExistence type="predicted"/>
<dbReference type="EMBL" id="JBHSDK010000061">
    <property type="protein sequence ID" value="MFC4338073.1"/>
    <property type="molecule type" value="Genomic_DNA"/>
</dbReference>
<dbReference type="PANTHER" id="PTHR47506:SF6">
    <property type="entry name" value="HTH-TYPE TRANSCRIPTIONAL REPRESSOR NEMR"/>
    <property type="match status" value="1"/>
</dbReference>
<protein>
    <submittedName>
        <fullName evidence="6">TetR/AcrR family transcriptional regulator</fullName>
    </submittedName>
</protein>
<comment type="caution">
    <text evidence="6">The sequence shown here is derived from an EMBL/GenBank/DDBJ whole genome shotgun (WGS) entry which is preliminary data.</text>
</comment>
<name>A0ABV8U5V5_9ACTN</name>
<dbReference type="Gene3D" id="1.10.10.60">
    <property type="entry name" value="Homeodomain-like"/>
    <property type="match status" value="1"/>
</dbReference>
<feature type="domain" description="HTH tetR-type" evidence="5">
    <location>
        <begin position="5"/>
        <end position="65"/>
    </location>
</feature>
<dbReference type="InterPro" id="IPR036271">
    <property type="entry name" value="Tet_transcr_reg_TetR-rel_C_sf"/>
</dbReference>
<dbReference type="InterPro" id="IPR011075">
    <property type="entry name" value="TetR_C"/>
</dbReference>
<dbReference type="SUPFAM" id="SSF46689">
    <property type="entry name" value="Homeodomain-like"/>
    <property type="match status" value="1"/>
</dbReference>
<gene>
    <name evidence="6" type="ORF">ACFPET_23040</name>
</gene>
<dbReference type="InterPro" id="IPR009057">
    <property type="entry name" value="Homeodomain-like_sf"/>
</dbReference>
<dbReference type="Proteomes" id="UP001595823">
    <property type="component" value="Unassembled WGS sequence"/>
</dbReference>
<evidence type="ECO:0000256" key="2">
    <source>
        <dbReference type="ARBA" id="ARBA00023125"/>
    </source>
</evidence>
<evidence type="ECO:0000256" key="1">
    <source>
        <dbReference type="ARBA" id="ARBA00023015"/>
    </source>
</evidence>
<feature type="DNA-binding region" description="H-T-H motif" evidence="4">
    <location>
        <begin position="28"/>
        <end position="47"/>
    </location>
</feature>
<dbReference type="PRINTS" id="PR00455">
    <property type="entry name" value="HTHTETR"/>
</dbReference>
<dbReference type="PANTHER" id="PTHR47506">
    <property type="entry name" value="TRANSCRIPTIONAL REGULATORY PROTEIN"/>
    <property type="match status" value="1"/>
</dbReference>
<evidence type="ECO:0000256" key="3">
    <source>
        <dbReference type="ARBA" id="ARBA00023163"/>
    </source>
</evidence>
<dbReference type="Gene3D" id="1.10.357.10">
    <property type="entry name" value="Tetracycline Repressor, domain 2"/>
    <property type="match status" value="1"/>
</dbReference>
<evidence type="ECO:0000313" key="6">
    <source>
        <dbReference type="EMBL" id="MFC4338073.1"/>
    </source>
</evidence>
<dbReference type="Pfam" id="PF00440">
    <property type="entry name" value="TetR_N"/>
    <property type="match status" value="1"/>
</dbReference>
<evidence type="ECO:0000259" key="5">
    <source>
        <dbReference type="PROSITE" id="PS50977"/>
    </source>
</evidence>
<evidence type="ECO:0000256" key="4">
    <source>
        <dbReference type="PROSITE-ProRule" id="PRU00335"/>
    </source>
</evidence>
<sequence length="192" mass="21209">MGKGDDTRQAILDVALRLARRQGLSRLTIGSLAAEADMSKSGVWAHFKSKEALQLECMEANAAQFLDEVIRPSLAAPRGITRLNSLVTHWMNWYSKPGGCLFVSTASEFDDLDGPLHDKMVADQKDLLDCIAQIVGTAITEEELAPSDTAQVAQEVFGILVTYNWAHRILELPDAEKRTWTALDRIIDSLRA</sequence>
<accession>A0ABV8U5V5</accession>
<organism evidence="6 7">
    <name type="scientific">Salininema proteolyticum</name>
    <dbReference type="NCBI Taxonomy" id="1607685"/>
    <lineage>
        <taxon>Bacteria</taxon>
        <taxon>Bacillati</taxon>
        <taxon>Actinomycetota</taxon>
        <taxon>Actinomycetes</taxon>
        <taxon>Glycomycetales</taxon>
        <taxon>Glycomycetaceae</taxon>
        <taxon>Salininema</taxon>
    </lineage>
</organism>
<reference evidence="7" key="1">
    <citation type="journal article" date="2019" name="Int. J. Syst. Evol. Microbiol.">
        <title>The Global Catalogue of Microorganisms (GCM) 10K type strain sequencing project: providing services to taxonomists for standard genome sequencing and annotation.</title>
        <authorList>
            <consortium name="The Broad Institute Genomics Platform"/>
            <consortium name="The Broad Institute Genome Sequencing Center for Infectious Disease"/>
            <person name="Wu L."/>
            <person name="Ma J."/>
        </authorList>
    </citation>
    <scope>NUCLEOTIDE SEQUENCE [LARGE SCALE GENOMIC DNA]</scope>
    <source>
        <strain evidence="7">IBRC-M 10908</strain>
    </source>
</reference>
<dbReference type="RefSeq" id="WP_380625740.1">
    <property type="nucleotide sequence ID" value="NZ_JBHSDK010000061.1"/>
</dbReference>
<keyword evidence="1" id="KW-0805">Transcription regulation</keyword>
<keyword evidence="7" id="KW-1185">Reference proteome</keyword>
<dbReference type="InterPro" id="IPR001647">
    <property type="entry name" value="HTH_TetR"/>
</dbReference>